<feature type="non-terminal residue" evidence="1">
    <location>
        <position position="68"/>
    </location>
</feature>
<evidence type="ECO:0000313" key="1">
    <source>
        <dbReference type="EMBL" id="GAG52003.1"/>
    </source>
</evidence>
<dbReference type="AlphaFoldDB" id="X0YUM4"/>
<organism evidence="1">
    <name type="scientific">marine sediment metagenome</name>
    <dbReference type="NCBI Taxonomy" id="412755"/>
    <lineage>
        <taxon>unclassified sequences</taxon>
        <taxon>metagenomes</taxon>
        <taxon>ecological metagenomes</taxon>
    </lineage>
</organism>
<protein>
    <submittedName>
        <fullName evidence="1">Uncharacterized protein</fullName>
    </submittedName>
</protein>
<sequence length="68" mass="7052">MSQSIKLVEVAYDDQGGTLAHVEAWGPTATATMQTVAAAGDEVAFVTMAESIATVATIRAEIKARIDA</sequence>
<accession>X0YUM4</accession>
<reference evidence="1" key="1">
    <citation type="journal article" date="2014" name="Front. Microbiol.">
        <title>High frequency of phylogenetically diverse reductive dehalogenase-homologous genes in deep subseafloor sedimentary metagenomes.</title>
        <authorList>
            <person name="Kawai M."/>
            <person name="Futagami T."/>
            <person name="Toyoda A."/>
            <person name="Takaki Y."/>
            <person name="Nishi S."/>
            <person name="Hori S."/>
            <person name="Arai W."/>
            <person name="Tsubouchi T."/>
            <person name="Morono Y."/>
            <person name="Uchiyama I."/>
            <person name="Ito T."/>
            <person name="Fujiyama A."/>
            <person name="Inagaki F."/>
            <person name="Takami H."/>
        </authorList>
    </citation>
    <scope>NUCLEOTIDE SEQUENCE</scope>
    <source>
        <strain evidence="1">Expedition CK06-06</strain>
    </source>
</reference>
<comment type="caution">
    <text evidence="1">The sequence shown here is derived from an EMBL/GenBank/DDBJ whole genome shotgun (WGS) entry which is preliminary data.</text>
</comment>
<proteinExistence type="predicted"/>
<gene>
    <name evidence="1" type="ORF">S01H1_81092</name>
</gene>
<name>X0YUM4_9ZZZZ</name>
<dbReference type="EMBL" id="BARS01054839">
    <property type="protein sequence ID" value="GAG52003.1"/>
    <property type="molecule type" value="Genomic_DNA"/>
</dbReference>